<dbReference type="EC" id="2.7.1.170" evidence="1"/>
<dbReference type="GO" id="GO:0005524">
    <property type="term" value="F:ATP binding"/>
    <property type="evidence" value="ECO:0007669"/>
    <property type="project" value="InterPro"/>
</dbReference>
<name>A0A5C1AWA9_9BACT</name>
<dbReference type="GO" id="GO:0016301">
    <property type="term" value="F:kinase activity"/>
    <property type="evidence" value="ECO:0007669"/>
    <property type="project" value="UniProtKB-KW"/>
</dbReference>
<dbReference type="OrthoDB" id="9763949at2"/>
<dbReference type="PANTHER" id="PTHR30605:SF0">
    <property type="entry name" value="ANHYDRO-N-ACETYLMURAMIC ACID KINASE"/>
    <property type="match status" value="1"/>
</dbReference>
<dbReference type="GO" id="GO:0016773">
    <property type="term" value="F:phosphotransferase activity, alcohol group as acceptor"/>
    <property type="evidence" value="ECO:0007669"/>
    <property type="project" value="InterPro"/>
</dbReference>
<dbReference type="KEGG" id="lrs:PX52LOC_08207"/>
<dbReference type="Proteomes" id="UP000324974">
    <property type="component" value="Chromosome"/>
</dbReference>
<dbReference type="RefSeq" id="WP_149115319.1">
    <property type="nucleotide sequence ID" value="NZ_CP042425.1"/>
</dbReference>
<dbReference type="GO" id="GO:0006040">
    <property type="term" value="P:amino sugar metabolic process"/>
    <property type="evidence" value="ECO:0007669"/>
    <property type="project" value="InterPro"/>
</dbReference>
<dbReference type="GO" id="GO:0009254">
    <property type="term" value="P:peptidoglycan turnover"/>
    <property type="evidence" value="ECO:0007669"/>
    <property type="project" value="InterPro"/>
</dbReference>
<dbReference type="InterPro" id="IPR043129">
    <property type="entry name" value="ATPase_NBD"/>
</dbReference>
<dbReference type="EMBL" id="CP042425">
    <property type="protein sequence ID" value="QEL21078.1"/>
    <property type="molecule type" value="Genomic_DNA"/>
</dbReference>
<proteinExistence type="predicted"/>
<gene>
    <name evidence="1" type="primary">anmK</name>
    <name evidence="1" type="ORF">PX52LOC_08207</name>
</gene>
<dbReference type="Pfam" id="PF03702">
    <property type="entry name" value="AnmK"/>
    <property type="match status" value="1"/>
</dbReference>
<accession>A0A5C1AWA9</accession>
<dbReference type="PANTHER" id="PTHR30605">
    <property type="entry name" value="ANHYDRO-N-ACETYLMURAMIC ACID KINASE"/>
    <property type="match status" value="1"/>
</dbReference>
<keyword evidence="1" id="KW-0808">Transferase</keyword>
<evidence type="ECO:0000313" key="2">
    <source>
        <dbReference type="Proteomes" id="UP000324974"/>
    </source>
</evidence>
<protein>
    <submittedName>
        <fullName evidence="1">Anhydro-N-acetylmuramic acid kinase</fullName>
        <ecNumber evidence="1">2.7.1.170</ecNumber>
    </submittedName>
</protein>
<organism evidence="1 2">
    <name type="scientific">Limnoglobus roseus</name>
    <dbReference type="NCBI Taxonomy" id="2598579"/>
    <lineage>
        <taxon>Bacteria</taxon>
        <taxon>Pseudomonadati</taxon>
        <taxon>Planctomycetota</taxon>
        <taxon>Planctomycetia</taxon>
        <taxon>Gemmatales</taxon>
        <taxon>Gemmataceae</taxon>
        <taxon>Limnoglobus</taxon>
    </lineage>
</organism>
<dbReference type="InterPro" id="IPR005338">
    <property type="entry name" value="Anhydro_N_Ac-Mur_kinase"/>
</dbReference>
<reference evidence="2" key="1">
    <citation type="submission" date="2019-08" db="EMBL/GenBank/DDBJ databases">
        <title>Limnoglobus roseus gen. nov., sp. nov., a novel freshwater planctomycete with a giant genome from the family Gemmataceae.</title>
        <authorList>
            <person name="Kulichevskaya I.S."/>
            <person name="Naumoff D.G."/>
            <person name="Miroshnikov K."/>
            <person name="Ivanova A."/>
            <person name="Philippov D.A."/>
            <person name="Hakobyan A."/>
            <person name="Rijpstra I.C."/>
            <person name="Sinninghe Damste J.S."/>
            <person name="Liesack W."/>
            <person name="Dedysh S.N."/>
        </authorList>
    </citation>
    <scope>NUCLEOTIDE SEQUENCE [LARGE SCALE GENOMIC DNA]</scope>
    <source>
        <strain evidence="2">PX52</strain>
    </source>
</reference>
<sequence>MSTRLLLGLALNASLDGIDAALVRVDGLGLAAVPVVERYARTPLLPAVRDALRRGTGASPRAIGEALSAAVRQLVAKNGVDLRSVLLTGLHLPAGGAFDTAAEFVVEITGVTVWSQFAARDVSAGGTGRPFTAAADYLFAKSLTEDRLLIHLGQVASLLFLPAGAKVTDLIAFDAGPGGRVLDEFVRLGTRDRELSDVGGTKAVQGKCLDAVLAEWLAHPHLGRKPPKAIAGEFGPAFVTTAFDAAREQSASLADLLCTATHFIARSVGGGCRQFVPPTGRPRGLYVSGGGVRNGFLWQLLQQQFPGENLRRTDDIGIPALGRNAVAAAVLAGLTLDGVAANLPLLTGASGGRLVGRFLPGDPRNWAAVTAWAAEQMWDYGQINRAA</sequence>
<keyword evidence="1" id="KW-0418">Kinase</keyword>
<keyword evidence="2" id="KW-1185">Reference proteome</keyword>
<dbReference type="SUPFAM" id="SSF53067">
    <property type="entry name" value="Actin-like ATPase domain"/>
    <property type="match status" value="1"/>
</dbReference>
<dbReference type="AlphaFoldDB" id="A0A5C1AWA9"/>
<evidence type="ECO:0000313" key="1">
    <source>
        <dbReference type="EMBL" id="QEL21078.1"/>
    </source>
</evidence>
<dbReference type="Gene3D" id="3.30.420.40">
    <property type="match status" value="2"/>
</dbReference>